<keyword evidence="2" id="KW-1185">Reference proteome</keyword>
<dbReference type="EMBL" id="LJIJ01000272">
    <property type="protein sequence ID" value="ODM99527.1"/>
    <property type="molecule type" value="Genomic_DNA"/>
</dbReference>
<protein>
    <submittedName>
        <fullName evidence="1">Uncharacterized protein</fullName>
    </submittedName>
</protein>
<proteinExistence type="predicted"/>
<comment type="caution">
    <text evidence="1">The sequence shown here is derived from an EMBL/GenBank/DDBJ whole genome shotgun (WGS) entry which is preliminary data.</text>
</comment>
<dbReference type="PANTHER" id="PTHR21477:SF13">
    <property type="entry name" value="KIAA0930"/>
    <property type="match status" value="1"/>
</dbReference>
<evidence type="ECO:0000313" key="1">
    <source>
        <dbReference type="EMBL" id="ODM99527.1"/>
    </source>
</evidence>
<name>A0A1D2N2L3_ORCCI</name>
<dbReference type="AlphaFoldDB" id="A0A1D2N2L3"/>
<dbReference type="OrthoDB" id="1906921at2759"/>
<dbReference type="Proteomes" id="UP000094527">
    <property type="component" value="Unassembled WGS sequence"/>
</dbReference>
<evidence type="ECO:0000313" key="2">
    <source>
        <dbReference type="Proteomes" id="UP000094527"/>
    </source>
</evidence>
<sequence length="238" mass="28193">MYRSFVVDAGGFLTRGTTYWTDVFVRHFLFQMDRSIDADDLLFFIRKKHVRTTLTMPKFQSKLFDSVFVCNFQTDVEVFRKDSKKLPIGDPEIEWKETVFLNLLIHQLEYTLTLAICTRTSPKDLQVLKRHSQVGSGKPKTLYNLGESTMHTRQKTEFTITNQQSNRKLFIYNLTLVIRKRKYFFDNKVYASPSRRRMDTKGEVEEITYPFLSFMVDNFDECSLLYYSLFNGILRVLQ</sequence>
<dbReference type="PANTHER" id="PTHR21477">
    <property type="entry name" value="ZGC:172139"/>
    <property type="match status" value="1"/>
</dbReference>
<accession>A0A1D2N2L3</accession>
<dbReference type="STRING" id="48709.A0A1D2N2L3"/>
<reference evidence="1 2" key="1">
    <citation type="journal article" date="2016" name="Genome Biol. Evol.">
        <title>Gene Family Evolution Reflects Adaptation to Soil Environmental Stressors in the Genome of the Collembolan Orchesella cincta.</title>
        <authorList>
            <person name="Faddeeva-Vakhrusheva A."/>
            <person name="Derks M.F."/>
            <person name="Anvar S.Y."/>
            <person name="Agamennone V."/>
            <person name="Suring W."/>
            <person name="Smit S."/>
            <person name="van Straalen N.M."/>
            <person name="Roelofs D."/>
        </authorList>
    </citation>
    <scope>NUCLEOTIDE SEQUENCE [LARGE SCALE GENOMIC DNA]</scope>
    <source>
        <tissue evidence="1">Mixed pool</tissue>
    </source>
</reference>
<dbReference type="InterPro" id="IPR019141">
    <property type="entry name" value="DUF2045"/>
</dbReference>
<gene>
    <name evidence="1" type="ORF">Ocin01_07145</name>
</gene>
<dbReference type="Pfam" id="PF09741">
    <property type="entry name" value="DUF2045"/>
    <property type="match status" value="2"/>
</dbReference>
<organism evidence="1 2">
    <name type="scientific">Orchesella cincta</name>
    <name type="common">Springtail</name>
    <name type="synonym">Podura cincta</name>
    <dbReference type="NCBI Taxonomy" id="48709"/>
    <lineage>
        <taxon>Eukaryota</taxon>
        <taxon>Metazoa</taxon>
        <taxon>Ecdysozoa</taxon>
        <taxon>Arthropoda</taxon>
        <taxon>Hexapoda</taxon>
        <taxon>Collembola</taxon>
        <taxon>Entomobryomorpha</taxon>
        <taxon>Entomobryoidea</taxon>
        <taxon>Orchesellidae</taxon>
        <taxon>Orchesellinae</taxon>
        <taxon>Orchesella</taxon>
    </lineage>
</organism>